<comment type="caution">
    <text evidence="2">The sequence shown here is derived from an EMBL/GenBank/DDBJ whole genome shotgun (WGS) entry which is preliminary data.</text>
</comment>
<evidence type="ECO:0000313" key="3">
    <source>
        <dbReference type="Proteomes" id="UP001194580"/>
    </source>
</evidence>
<feature type="region of interest" description="Disordered" evidence="1">
    <location>
        <begin position="546"/>
        <end position="565"/>
    </location>
</feature>
<keyword evidence="3" id="KW-1185">Reference proteome</keyword>
<dbReference type="EMBL" id="JAAAIL010000541">
    <property type="protein sequence ID" value="KAG0274967.1"/>
    <property type="molecule type" value="Genomic_DNA"/>
</dbReference>
<evidence type="ECO:0000313" key="2">
    <source>
        <dbReference type="EMBL" id="KAG0274967.1"/>
    </source>
</evidence>
<gene>
    <name evidence="2" type="ORF">BGZ95_009307</name>
</gene>
<evidence type="ECO:0000256" key="1">
    <source>
        <dbReference type="SAM" id="MobiDB-lite"/>
    </source>
</evidence>
<dbReference type="Proteomes" id="UP001194580">
    <property type="component" value="Unassembled WGS sequence"/>
</dbReference>
<accession>A0AAD4DD65</accession>
<proteinExistence type="predicted"/>
<protein>
    <submittedName>
        <fullName evidence="2">Uncharacterized protein</fullName>
    </submittedName>
</protein>
<organism evidence="2 3">
    <name type="scientific">Linnemannia exigua</name>
    <dbReference type="NCBI Taxonomy" id="604196"/>
    <lineage>
        <taxon>Eukaryota</taxon>
        <taxon>Fungi</taxon>
        <taxon>Fungi incertae sedis</taxon>
        <taxon>Mucoromycota</taxon>
        <taxon>Mortierellomycotina</taxon>
        <taxon>Mortierellomycetes</taxon>
        <taxon>Mortierellales</taxon>
        <taxon>Mortierellaceae</taxon>
        <taxon>Linnemannia</taxon>
    </lineage>
</organism>
<dbReference type="AlphaFoldDB" id="A0AAD4DD65"/>
<reference evidence="2" key="1">
    <citation type="journal article" date="2020" name="Fungal Divers.">
        <title>Resolving the Mortierellaceae phylogeny through synthesis of multi-gene phylogenetics and phylogenomics.</title>
        <authorList>
            <person name="Vandepol N."/>
            <person name="Liber J."/>
            <person name="Desiro A."/>
            <person name="Na H."/>
            <person name="Kennedy M."/>
            <person name="Barry K."/>
            <person name="Grigoriev I.V."/>
            <person name="Miller A.N."/>
            <person name="O'Donnell K."/>
            <person name="Stajich J.E."/>
            <person name="Bonito G."/>
        </authorList>
    </citation>
    <scope>NUCLEOTIDE SEQUENCE</scope>
    <source>
        <strain evidence="2">NRRL 28262</strain>
    </source>
</reference>
<name>A0AAD4DD65_9FUNG</name>
<sequence>MTPEQAFTVLKEVFSELTAPQQQQLQPQQQVSSSQSHLLLTTFPRENAILSQQEEEEAVVGDVLSVTSIAQAFCAFRNDADDARSIAQEFIDSVFRFVYEQLIQSSEGDAKGMGSQLDIVNKIIHAAYCSCTETTPRYDSGSGPSAISELGMIFVSISTHLLEPVWSLLCDIRPQVNSHGSEGGEKSICILLQVEIVLASLLQPLLIICQDQGNEPHLAGLVNLCYRVARMFADAIIPMHLRTLQSLRIMPPESASASINKRFIGALMVLGGIFCESPLSEPPMLTTKVGDIIPDLDVLASFDYREIDPIGGKRRPFSYSKIVAGLQQSVHGPDNSFSLAYNAIKLHIEEILLWLWKHDGASTQELVAKGPPDILVTMMFMLLDTRFKIEANASVRERRLLEEDGDADDAKDVVEAGARFCASGYTSETELIYVWGMLNALVPLLKPGKGNEFLVKWEGYQDLDRVMGKLLLQVEQCQTGIVWEGQQQLVPFFRTMWSHIRLISLHLDVHDEDMFYHQIELLCSLWETIQEFMDLLLSPETFSQHLSTPPSSTAHHYNHHHNQRQHHDEPAEWHEVWSCVTDCAVEGMLLLHNTNAHFPELITLAAEGDRTLMVYYCLELMYVLMNGTLASQTPFTDPRELAFALVRWITTSGGGGSNGGDIEDVEMCEGPRVDLWSWLDLLLDCLSDSTLHETNDLMVWKTLRVYMEALLSCFHQGSPSSSCSTAAAKAPRFTLFIYPTPQADASRSWIQARLKYQGHKELLTGLWQRWNAAAKVVAEQMRRESMKQQEQDSINTNTGLGIQGLVQLNRVVSDILMLMRMIVHEGPKDDHHCRSLDLEFVDWIMNLIDSNLIDESSETLRELAAVDTAQHADDSSSASSPGDNYFESSLAELAKVREEFL</sequence>